<dbReference type="Gene3D" id="1.10.10.10">
    <property type="entry name" value="Winged helix-like DNA-binding domain superfamily/Winged helix DNA-binding domain"/>
    <property type="match status" value="1"/>
</dbReference>
<dbReference type="FunFam" id="1.10.10.10:FF:000001">
    <property type="entry name" value="LysR family transcriptional regulator"/>
    <property type="match status" value="1"/>
</dbReference>
<dbReference type="EMBL" id="QPGB01000004">
    <property type="protein sequence ID" value="RCS56966.1"/>
    <property type="molecule type" value="Genomic_DNA"/>
</dbReference>
<dbReference type="Proteomes" id="UP000252357">
    <property type="component" value="Unassembled WGS sequence"/>
</dbReference>
<dbReference type="InterPro" id="IPR036388">
    <property type="entry name" value="WH-like_DNA-bd_sf"/>
</dbReference>
<dbReference type="AlphaFoldDB" id="A0A368L0A1"/>
<keyword evidence="7" id="KW-1185">Reference proteome</keyword>
<evidence type="ECO:0000256" key="2">
    <source>
        <dbReference type="ARBA" id="ARBA00023015"/>
    </source>
</evidence>
<evidence type="ECO:0000313" key="6">
    <source>
        <dbReference type="EMBL" id="RCS56966.1"/>
    </source>
</evidence>
<dbReference type="Pfam" id="PF00126">
    <property type="entry name" value="HTH_1"/>
    <property type="match status" value="1"/>
</dbReference>
<keyword evidence="4" id="KW-0804">Transcription</keyword>
<name>A0A368L0A1_9BURK</name>
<dbReference type="CDD" id="cd08422">
    <property type="entry name" value="PBP2_CrgA_like"/>
    <property type="match status" value="1"/>
</dbReference>
<organism evidence="6 7">
    <name type="scientific">Parvibium lacunae</name>
    <dbReference type="NCBI Taxonomy" id="1888893"/>
    <lineage>
        <taxon>Bacteria</taxon>
        <taxon>Pseudomonadati</taxon>
        <taxon>Pseudomonadota</taxon>
        <taxon>Betaproteobacteria</taxon>
        <taxon>Burkholderiales</taxon>
        <taxon>Alcaligenaceae</taxon>
        <taxon>Parvibium</taxon>
    </lineage>
</organism>
<dbReference type="InterPro" id="IPR058163">
    <property type="entry name" value="LysR-type_TF_proteobact-type"/>
</dbReference>
<dbReference type="SUPFAM" id="SSF53850">
    <property type="entry name" value="Periplasmic binding protein-like II"/>
    <property type="match status" value="1"/>
</dbReference>
<dbReference type="PANTHER" id="PTHR30537">
    <property type="entry name" value="HTH-TYPE TRANSCRIPTIONAL REGULATOR"/>
    <property type="match status" value="1"/>
</dbReference>
<evidence type="ECO:0000256" key="4">
    <source>
        <dbReference type="ARBA" id="ARBA00023163"/>
    </source>
</evidence>
<dbReference type="Pfam" id="PF03466">
    <property type="entry name" value="LysR_substrate"/>
    <property type="match status" value="1"/>
</dbReference>
<keyword evidence="3" id="KW-0238">DNA-binding</keyword>
<evidence type="ECO:0000313" key="7">
    <source>
        <dbReference type="Proteomes" id="UP000252357"/>
    </source>
</evidence>
<dbReference type="GO" id="GO:0043565">
    <property type="term" value="F:sequence-specific DNA binding"/>
    <property type="evidence" value="ECO:0007669"/>
    <property type="project" value="TreeGrafter"/>
</dbReference>
<dbReference type="InterPro" id="IPR005119">
    <property type="entry name" value="LysR_subst-bd"/>
</dbReference>
<dbReference type="InterPro" id="IPR036390">
    <property type="entry name" value="WH_DNA-bd_sf"/>
</dbReference>
<dbReference type="PROSITE" id="PS50931">
    <property type="entry name" value="HTH_LYSR"/>
    <property type="match status" value="1"/>
</dbReference>
<dbReference type="InterPro" id="IPR000847">
    <property type="entry name" value="LysR_HTH_N"/>
</dbReference>
<evidence type="ECO:0000256" key="3">
    <source>
        <dbReference type="ARBA" id="ARBA00023125"/>
    </source>
</evidence>
<dbReference type="PANTHER" id="PTHR30537:SF68">
    <property type="entry name" value="TRANSCRIPTIONAL REGULATOR-RELATED"/>
    <property type="match status" value="1"/>
</dbReference>
<proteinExistence type="inferred from homology"/>
<feature type="domain" description="HTH lysR-type" evidence="5">
    <location>
        <begin position="1"/>
        <end position="58"/>
    </location>
</feature>
<dbReference type="SUPFAM" id="SSF46785">
    <property type="entry name" value="Winged helix' DNA-binding domain"/>
    <property type="match status" value="1"/>
</dbReference>
<dbReference type="Gene3D" id="3.40.190.290">
    <property type="match status" value="1"/>
</dbReference>
<reference evidence="6 7" key="1">
    <citation type="journal article" date="2018" name="Int. J. Syst. Evol. Microbiol.">
        <title>Parvibium lacunae gen. nov., sp. nov., a new member of the family Alcaligenaceae isolated from a freshwater pond.</title>
        <authorList>
            <person name="Chen W.M."/>
            <person name="Xie P.B."/>
            <person name="Hsu M.Y."/>
            <person name="Sheu S.Y."/>
        </authorList>
    </citation>
    <scope>NUCLEOTIDE SEQUENCE [LARGE SCALE GENOMIC DNA]</scope>
    <source>
        <strain evidence="6 7">KMB9</strain>
    </source>
</reference>
<dbReference type="GO" id="GO:0006351">
    <property type="term" value="P:DNA-templated transcription"/>
    <property type="evidence" value="ECO:0007669"/>
    <property type="project" value="TreeGrafter"/>
</dbReference>
<keyword evidence="2" id="KW-0805">Transcription regulation</keyword>
<sequence length="301" mass="33034">MDVAQMQAFTKVVQSGSFTRAAALLGSDKAHISRQVAALEKQLRIQLLQRSTRALHVTEMGRAVYERCLSILSAIEDTQQMVSQQHGVPEGTLRLTCGVEFGQLQVNHWLQVYLAQFPQVQVEVDYTSRLVDLVHEGVDLAIRVGSLPDSSLQARKLCELSYGLFASPGYLDQQAVPTHPTDLSQQTLLAFTAGSHRLSWSFRQGSQSWEIALPAAQIRLKTNNSVGLLDAALAGFGIAKLPHLIARSAVSQGRLLSLLTDYDLPTVPVYAVYPSTKYLNAKVRQFIETALTCCQALAQAE</sequence>
<evidence type="ECO:0000259" key="5">
    <source>
        <dbReference type="PROSITE" id="PS50931"/>
    </source>
</evidence>
<comment type="caution">
    <text evidence="6">The sequence shown here is derived from an EMBL/GenBank/DDBJ whole genome shotgun (WGS) entry which is preliminary data.</text>
</comment>
<dbReference type="RefSeq" id="WP_114403108.1">
    <property type="nucleotide sequence ID" value="NZ_QPGB01000004.1"/>
</dbReference>
<accession>A0A368L0A1</accession>
<dbReference type="GO" id="GO:0003700">
    <property type="term" value="F:DNA-binding transcription factor activity"/>
    <property type="evidence" value="ECO:0007669"/>
    <property type="project" value="InterPro"/>
</dbReference>
<comment type="similarity">
    <text evidence="1">Belongs to the LysR transcriptional regulatory family.</text>
</comment>
<gene>
    <name evidence="6" type="ORF">DU000_09145</name>
</gene>
<evidence type="ECO:0000256" key="1">
    <source>
        <dbReference type="ARBA" id="ARBA00009437"/>
    </source>
</evidence>
<dbReference type="OrthoDB" id="9076738at2"/>
<protein>
    <submittedName>
        <fullName evidence="6">LysR family transcriptional regulator</fullName>
    </submittedName>
</protein>